<protein>
    <submittedName>
        <fullName evidence="1">Uncharacterized protein</fullName>
    </submittedName>
</protein>
<dbReference type="AlphaFoldDB" id="A0A7Z0D7F1"/>
<dbReference type="Proteomes" id="UP000527616">
    <property type="component" value="Unassembled WGS sequence"/>
</dbReference>
<evidence type="ECO:0000313" key="1">
    <source>
        <dbReference type="EMBL" id="NYI70283.1"/>
    </source>
</evidence>
<evidence type="ECO:0000313" key="2">
    <source>
        <dbReference type="Proteomes" id="UP000527616"/>
    </source>
</evidence>
<proteinExistence type="predicted"/>
<dbReference type="RefSeq" id="WP_179444256.1">
    <property type="nucleotide sequence ID" value="NZ_JACBZS010000001.1"/>
</dbReference>
<dbReference type="EMBL" id="JACBZS010000001">
    <property type="protein sequence ID" value="NYI70283.1"/>
    <property type="molecule type" value="Genomic_DNA"/>
</dbReference>
<accession>A0A7Z0D7F1</accession>
<keyword evidence="2" id="KW-1185">Reference proteome</keyword>
<sequence>MADGRGIWFTDRWGIEFDDDTTIERFGALLDELADGDDPEHACVDITDVGGWNLEFTTDRAWFENVEDGGEQVGQLRIDDREDALAIAADFLSGDFAALRARPWISAVA</sequence>
<organism evidence="1 2">
    <name type="scientific">Naumannella cuiyingiana</name>
    <dbReference type="NCBI Taxonomy" id="1347891"/>
    <lineage>
        <taxon>Bacteria</taxon>
        <taxon>Bacillati</taxon>
        <taxon>Actinomycetota</taxon>
        <taxon>Actinomycetes</taxon>
        <taxon>Propionibacteriales</taxon>
        <taxon>Propionibacteriaceae</taxon>
        <taxon>Naumannella</taxon>
    </lineage>
</organism>
<reference evidence="1 2" key="1">
    <citation type="submission" date="2020-07" db="EMBL/GenBank/DDBJ databases">
        <title>Sequencing the genomes of 1000 actinobacteria strains.</title>
        <authorList>
            <person name="Klenk H.-P."/>
        </authorList>
    </citation>
    <scope>NUCLEOTIDE SEQUENCE [LARGE SCALE GENOMIC DNA]</scope>
    <source>
        <strain evidence="1 2">DSM 103164</strain>
    </source>
</reference>
<gene>
    <name evidence="1" type="ORF">GGQ54_000843</name>
</gene>
<comment type="caution">
    <text evidence="1">The sequence shown here is derived from an EMBL/GenBank/DDBJ whole genome shotgun (WGS) entry which is preliminary data.</text>
</comment>
<name>A0A7Z0D7F1_9ACTN</name>